<keyword evidence="2" id="KW-0472">Membrane</keyword>
<feature type="compositionally biased region" description="Polar residues" evidence="1">
    <location>
        <begin position="1"/>
        <end position="15"/>
    </location>
</feature>
<feature type="compositionally biased region" description="Basic and acidic residues" evidence="1">
    <location>
        <begin position="78"/>
        <end position="87"/>
    </location>
</feature>
<feature type="region of interest" description="Disordered" evidence="1">
    <location>
        <begin position="78"/>
        <end position="116"/>
    </location>
</feature>
<gene>
    <name evidence="3" type="ORF">VNI00_015137</name>
</gene>
<feature type="compositionally biased region" description="Polar residues" evidence="1">
    <location>
        <begin position="95"/>
        <end position="108"/>
    </location>
</feature>
<evidence type="ECO:0000313" key="4">
    <source>
        <dbReference type="Proteomes" id="UP001383192"/>
    </source>
</evidence>
<organism evidence="3 4">
    <name type="scientific">Paramarasmius palmivorus</name>
    <dbReference type="NCBI Taxonomy" id="297713"/>
    <lineage>
        <taxon>Eukaryota</taxon>
        <taxon>Fungi</taxon>
        <taxon>Dikarya</taxon>
        <taxon>Basidiomycota</taxon>
        <taxon>Agaricomycotina</taxon>
        <taxon>Agaricomycetes</taxon>
        <taxon>Agaricomycetidae</taxon>
        <taxon>Agaricales</taxon>
        <taxon>Marasmiineae</taxon>
        <taxon>Marasmiaceae</taxon>
        <taxon>Paramarasmius</taxon>
    </lineage>
</organism>
<protein>
    <submittedName>
        <fullName evidence="3">Uncharacterized protein</fullName>
    </submittedName>
</protein>
<evidence type="ECO:0000256" key="1">
    <source>
        <dbReference type="SAM" id="MobiDB-lite"/>
    </source>
</evidence>
<sequence>METGNGVNASPSDPTVNKETESPTNSAIIGGAVGGGITLILVILNLLYLCRRRRQSRRRNSALGFNRTLMVKSSGHREVEVEMESRPYSDYPYPGSSTASVVASNSGLTEKPTERQKEIDERMRHLQDLLSTLESQPQPGTDDSIGKVRDRIKRFTLLKEGDWAKEMSDEKPADLT</sequence>
<dbReference type="Proteomes" id="UP001383192">
    <property type="component" value="Unassembled WGS sequence"/>
</dbReference>
<feature type="region of interest" description="Disordered" evidence="1">
    <location>
        <begin position="1"/>
        <end position="23"/>
    </location>
</feature>
<keyword evidence="2" id="KW-1133">Transmembrane helix</keyword>
<name>A0AAW0BPN9_9AGAR</name>
<keyword evidence="2" id="KW-0812">Transmembrane</keyword>
<dbReference type="EMBL" id="JAYKXP010000093">
    <property type="protein sequence ID" value="KAK7027921.1"/>
    <property type="molecule type" value="Genomic_DNA"/>
</dbReference>
<comment type="caution">
    <text evidence="3">The sequence shown here is derived from an EMBL/GenBank/DDBJ whole genome shotgun (WGS) entry which is preliminary data.</text>
</comment>
<evidence type="ECO:0000313" key="3">
    <source>
        <dbReference type="EMBL" id="KAK7027921.1"/>
    </source>
</evidence>
<evidence type="ECO:0000256" key="2">
    <source>
        <dbReference type="SAM" id="Phobius"/>
    </source>
</evidence>
<keyword evidence="4" id="KW-1185">Reference proteome</keyword>
<accession>A0AAW0BPN9</accession>
<reference evidence="3 4" key="1">
    <citation type="submission" date="2024-01" db="EMBL/GenBank/DDBJ databases">
        <title>A draft genome for a cacao thread blight-causing isolate of Paramarasmius palmivorus.</title>
        <authorList>
            <person name="Baruah I.K."/>
            <person name="Bukari Y."/>
            <person name="Amoako-Attah I."/>
            <person name="Meinhardt L.W."/>
            <person name="Bailey B.A."/>
            <person name="Cohen S.P."/>
        </authorList>
    </citation>
    <scope>NUCLEOTIDE SEQUENCE [LARGE SCALE GENOMIC DNA]</scope>
    <source>
        <strain evidence="3 4">GH-12</strain>
    </source>
</reference>
<feature type="transmembrane region" description="Helical" evidence="2">
    <location>
        <begin position="27"/>
        <end position="49"/>
    </location>
</feature>
<proteinExistence type="predicted"/>
<dbReference type="AlphaFoldDB" id="A0AAW0BPN9"/>